<evidence type="ECO:0000313" key="2">
    <source>
        <dbReference type="Proteomes" id="UP000582487"/>
    </source>
</evidence>
<dbReference type="SUPFAM" id="SSF54001">
    <property type="entry name" value="Cysteine proteinases"/>
    <property type="match status" value="1"/>
</dbReference>
<dbReference type="Pfam" id="PF05708">
    <property type="entry name" value="Peptidase_C92"/>
    <property type="match status" value="1"/>
</dbReference>
<evidence type="ECO:0000313" key="1">
    <source>
        <dbReference type="EMBL" id="NMW93958.1"/>
    </source>
</evidence>
<dbReference type="AlphaFoldDB" id="A0A378PET5"/>
<dbReference type="Proteomes" id="UP000582487">
    <property type="component" value="Unassembled WGS sequence"/>
</dbReference>
<dbReference type="InterPro" id="IPR024453">
    <property type="entry name" value="Peptidase_C92"/>
</dbReference>
<accession>A0A378PET5</accession>
<name>A0A378PET5_9ACTO</name>
<dbReference type="InterPro" id="IPR038765">
    <property type="entry name" value="Papain-like_cys_pep_sf"/>
</dbReference>
<protein>
    <recommendedName>
        <fullName evidence="3">YycO</fullName>
    </recommendedName>
</protein>
<proteinExistence type="predicted"/>
<gene>
    <name evidence="1" type="ORF">HHJ74_09735</name>
</gene>
<reference evidence="1 2" key="1">
    <citation type="submission" date="2020-04" db="EMBL/GenBank/DDBJ databases">
        <title>Antimicrobial susceptibility and clonality of vaginal-derived multi-drug resistant Mobiluncus isolates in China.</title>
        <authorList>
            <person name="Zhang X."/>
        </authorList>
    </citation>
    <scope>NUCLEOTIDE SEQUENCE [LARGE SCALE GENOMIC DNA]</scope>
    <source>
        <strain evidence="1 2">7</strain>
    </source>
</reference>
<sequence length="258" mass="27235">MLSKKGLVVGIFSAALVLNLGVAPGVALGKSASVDDLTTGTDSIVEELVQLNPGSTKAEVIAQARHVTIETGEAASEVLSQQLAEAKASAAEAARDGDVMLRGGGQKKESFIIGGAKHKGDVFYAPATTLGYEHGHSGLYYDTNTIIEAPGLNRYSHAISASKVRVPKGTHLQYVDVSQASRNKAADIAYHFMLNKPYNTLFASNKVVYSDKYNCSQLVWAAYKAGPGIDLDGNGGSGVYPVNILNSGWTITYYIYGG</sequence>
<organism evidence="1 2">
    <name type="scientific">Mobiluncus mulieris</name>
    <dbReference type="NCBI Taxonomy" id="2052"/>
    <lineage>
        <taxon>Bacteria</taxon>
        <taxon>Bacillati</taxon>
        <taxon>Actinomycetota</taxon>
        <taxon>Actinomycetes</taxon>
        <taxon>Actinomycetales</taxon>
        <taxon>Actinomycetaceae</taxon>
        <taxon>Mobiluncus</taxon>
    </lineage>
</organism>
<evidence type="ECO:0008006" key="3">
    <source>
        <dbReference type="Google" id="ProtNLM"/>
    </source>
</evidence>
<dbReference type="Gene3D" id="3.90.1720.10">
    <property type="entry name" value="endopeptidase domain like (from Nostoc punctiforme)"/>
    <property type="match status" value="1"/>
</dbReference>
<comment type="caution">
    <text evidence="1">The sequence shown here is derived from an EMBL/GenBank/DDBJ whole genome shotgun (WGS) entry which is preliminary data.</text>
</comment>
<dbReference type="RefSeq" id="WP_004016567.1">
    <property type="nucleotide sequence ID" value="NZ_JABCUT010000015.1"/>
</dbReference>
<dbReference type="EMBL" id="JABCUV010000013">
    <property type="protein sequence ID" value="NMW93958.1"/>
    <property type="molecule type" value="Genomic_DNA"/>
</dbReference>